<evidence type="ECO:0000313" key="1">
    <source>
        <dbReference type="EMBL" id="KRY32205.1"/>
    </source>
</evidence>
<organism evidence="1 2">
    <name type="scientific">Trichinella spiralis</name>
    <name type="common">Trichina worm</name>
    <dbReference type="NCBI Taxonomy" id="6334"/>
    <lineage>
        <taxon>Eukaryota</taxon>
        <taxon>Metazoa</taxon>
        <taxon>Ecdysozoa</taxon>
        <taxon>Nematoda</taxon>
        <taxon>Enoplea</taxon>
        <taxon>Dorylaimia</taxon>
        <taxon>Trichinellida</taxon>
        <taxon>Trichinellidae</taxon>
        <taxon>Trichinella</taxon>
    </lineage>
</organism>
<gene>
    <name evidence="1" type="ORF">T01_13420</name>
</gene>
<comment type="caution">
    <text evidence="1">The sequence shown here is derived from an EMBL/GenBank/DDBJ whole genome shotgun (WGS) entry which is preliminary data.</text>
</comment>
<sequence length="113" mass="13187">MKKIKTLRCTETGRYELEVGSRLHRFSDFRHFFQTDQPVQTCLEVQNFRFPACTVQHCVRIAKNLKKDARDGHPFLAMIWTVMHLTKQAYKASAGRMNSSSKYSRKFDIRGSA</sequence>
<accession>A0A0V1B5N2</accession>
<dbReference type="InParanoid" id="A0A0V1B5N2"/>
<name>A0A0V1B5N2_TRISP</name>
<keyword evidence="2" id="KW-1185">Reference proteome</keyword>
<protein>
    <submittedName>
        <fullName evidence="1">Uncharacterized protein</fullName>
    </submittedName>
</protein>
<proteinExistence type="predicted"/>
<reference evidence="1 2" key="1">
    <citation type="submission" date="2015-01" db="EMBL/GenBank/DDBJ databases">
        <title>Evolution of Trichinella species and genotypes.</title>
        <authorList>
            <person name="Korhonen P.K."/>
            <person name="Edoardo P."/>
            <person name="Giuseppe L.R."/>
            <person name="Gasser R.B."/>
        </authorList>
    </citation>
    <scope>NUCLEOTIDE SEQUENCE [LARGE SCALE GENOMIC DNA]</scope>
    <source>
        <strain evidence="1">ISS3</strain>
    </source>
</reference>
<dbReference type="Proteomes" id="UP000054776">
    <property type="component" value="Unassembled WGS sequence"/>
</dbReference>
<dbReference type="AlphaFoldDB" id="A0A0V1B5N2"/>
<evidence type="ECO:0000313" key="2">
    <source>
        <dbReference type="Proteomes" id="UP000054776"/>
    </source>
</evidence>
<dbReference type="OrthoDB" id="10364766at2759"/>
<dbReference type="EMBL" id="JYDH01000102">
    <property type="protein sequence ID" value="KRY32205.1"/>
    <property type="molecule type" value="Genomic_DNA"/>
</dbReference>